<sequence>MKYGSILQGSHPVDSTHTLYAGLQHHHHPEVELAELCSCYHNMTRLVIIKAANHDAQILNYCYVMSYVM</sequence>
<gene>
    <name evidence="1" type="primary">ORF28502</name>
</gene>
<accession>A0A0B6YMQ7</accession>
<reference evidence="1" key="1">
    <citation type="submission" date="2014-12" db="EMBL/GenBank/DDBJ databases">
        <title>Insight into the proteome of Arion vulgaris.</title>
        <authorList>
            <person name="Aradska J."/>
            <person name="Bulat T."/>
            <person name="Smidak R."/>
            <person name="Sarate P."/>
            <person name="Gangsoo J."/>
            <person name="Sialana F."/>
            <person name="Bilban M."/>
            <person name="Lubec G."/>
        </authorList>
    </citation>
    <scope>NUCLEOTIDE SEQUENCE</scope>
    <source>
        <tissue evidence="1">Skin</tissue>
    </source>
</reference>
<protein>
    <submittedName>
        <fullName evidence="1">Uncharacterized protein</fullName>
    </submittedName>
</protein>
<organism evidence="1">
    <name type="scientific">Arion vulgaris</name>
    <dbReference type="NCBI Taxonomy" id="1028688"/>
    <lineage>
        <taxon>Eukaryota</taxon>
        <taxon>Metazoa</taxon>
        <taxon>Spiralia</taxon>
        <taxon>Lophotrochozoa</taxon>
        <taxon>Mollusca</taxon>
        <taxon>Gastropoda</taxon>
        <taxon>Heterobranchia</taxon>
        <taxon>Euthyneura</taxon>
        <taxon>Panpulmonata</taxon>
        <taxon>Eupulmonata</taxon>
        <taxon>Stylommatophora</taxon>
        <taxon>Helicina</taxon>
        <taxon>Arionoidea</taxon>
        <taxon>Arionidae</taxon>
        <taxon>Arion</taxon>
    </lineage>
</organism>
<dbReference type="AlphaFoldDB" id="A0A0B6YMQ7"/>
<evidence type="ECO:0000313" key="1">
    <source>
        <dbReference type="EMBL" id="CEK56785.1"/>
    </source>
</evidence>
<dbReference type="EMBL" id="HACG01009920">
    <property type="protein sequence ID" value="CEK56785.1"/>
    <property type="molecule type" value="Transcribed_RNA"/>
</dbReference>
<name>A0A0B6YMQ7_9EUPU</name>
<proteinExistence type="predicted"/>